<reference evidence="1" key="1">
    <citation type="journal article" date="2019" name="bioRxiv">
        <title>The Genome of the Zebra Mussel, Dreissena polymorpha: A Resource for Invasive Species Research.</title>
        <authorList>
            <person name="McCartney M.A."/>
            <person name="Auch B."/>
            <person name="Kono T."/>
            <person name="Mallez S."/>
            <person name="Zhang Y."/>
            <person name="Obille A."/>
            <person name="Becker A."/>
            <person name="Abrahante J.E."/>
            <person name="Garbe J."/>
            <person name="Badalamenti J.P."/>
            <person name="Herman A."/>
            <person name="Mangelson H."/>
            <person name="Liachko I."/>
            <person name="Sullivan S."/>
            <person name="Sone E.D."/>
            <person name="Koren S."/>
            <person name="Silverstein K.A.T."/>
            <person name="Beckman K.B."/>
            <person name="Gohl D.M."/>
        </authorList>
    </citation>
    <scope>NUCLEOTIDE SEQUENCE</scope>
    <source>
        <strain evidence="1">Duluth1</strain>
        <tissue evidence="1">Whole animal</tissue>
    </source>
</reference>
<dbReference type="EMBL" id="JAIWYP010000001">
    <property type="protein sequence ID" value="KAH3891502.1"/>
    <property type="molecule type" value="Genomic_DNA"/>
</dbReference>
<keyword evidence="2" id="KW-1185">Reference proteome</keyword>
<organism evidence="1 2">
    <name type="scientific">Dreissena polymorpha</name>
    <name type="common">Zebra mussel</name>
    <name type="synonym">Mytilus polymorpha</name>
    <dbReference type="NCBI Taxonomy" id="45954"/>
    <lineage>
        <taxon>Eukaryota</taxon>
        <taxon>Metazoa</taxon>
        <taxon>Spiralia</taxon>
        <taxon>Lophotrochozoa</taxon>
        <taxon>Mollusca</taxon>
        <taxon>Bivalvia</taxon>
        <taxon>Autobranchia</taxon>
        <taxon>Heteroconchia</taxon>
        <taxon>Euheterodonta</taxon>
        <taxon>Imparidentia</taxon>
        <taxon>Neoheterodontei</taxon>
        <taxon>Myida</taxon>
        <taxon>Dreissenoidea</taxon>
        <taxon>Dreissenidae</taxon>
        <taxon>Dreissena</taxon>
    </lineage>
</organism>
<reference evidence="1" key="2">
    <citation type="submission" date="2020-11" db="EMBL/GenBank/DDBJ databases">
        <authorList>
            <person name="McCartney M.A."/>
            <person name="Auch B."/>
            <person name="Kono T."/>
            <person name="Mallez S."/>
            <person name="Becker A."/>
            <person name="Gohl D.M."/>
            <person name="Silverstein K.A.T."/>
            <person name="Koren S."/>
            <person name="Bechman K.B."/>
            <person name="Herman A."/>
            <person name="Abrahante J.E."/>
            <person name="Garbe J."/>
        </authorList>
    </citation>
    <scope>NUCLEOTIDE SEQUENCE</scope>
    <source>
        <strain evidence="1">Duluth1</strain>
        <tissue evidence="1">Whole animal</tissue>
    </source>
</reference>
<dbReference type="AlphaFoldDB" id="A0A9D4N831"/>
<accession>A0A9D4N831</accession>
<protein>
    <submittedName>
        <fullName evidence="1">Uncharacterized protein</fullName>
    </submittedName>
</protein>
<gene>
    <name evidence="1" type="ORF">DPMN_015606</name>
</gene>
<evidence type="ECO:0000313" key="2">
    <source>
        <dbReference type="Proteomes" id="UP000828390"/>
    </source>
</evidence>
<name>A0A9D4N831_DREPO</name>
<evidence type="ECO:0000313" key="1">
    <source>
        <dbReference type="EMBL" id="KAH3891502.1"/>
    </source>
</evidence>
<comment type="caution">
    <text evidence="1">The sequence shown here is derived from an EMBL/GenBank/DDBJ whole genome shotgun (WGS) entry which is preliminary data.</text>
</comment>
<proteinExistence type="predicted"/>
<dbReference type="Proteomes" id="UP000828390">
    <property type="component" value="Unassembled WGS sequence"/>
</dbReference>
<sequence length="84" mass="9176">MHNSCIKIKSDIHVNLSNQVVVCLDAGLGVSPLVWEVLNHGHAALCLVTPQVRQNGRLIGAVRALLECEALHIQQTKEQFANLV</sequence>